<feature type="domain" description="Fe-containing alcohol dehydrogenase-like C-terminal" evidence="6">
    <location>
        <begin position="183"/>
        <end position="380"/>
    </location>
</feature>
<dbReference type="Gene3D" id="3.40.50.1970">
    <property type="match status" value="1"/>
</dbReference>
<evidence type="ECO:0000313" key="8">
    <source>
        <dbReference type="Proteomes" id="UP000011724"/>
    </source>
</evidence>
<dbReference type="PATRIC" id="fig|879567.3.peg.670"/>
<dbReference type="Gene3D" id="1.20.1090.10">
    <property type="entry name" value="Dehydroquinate synthase-like - alpha domain"/>
    <property type="match status" value="1"/>
</dbReference>
<dbReference type="PANTHER" id="PTHR11496">
    <property type="entry name" value="ALCOHOL DEHYDROGENASE"/>
    <property type="match status" value="1"/>
</dbReference>
<comment type="cofactor">
    <cofactor evidence="1">
        <name>Fe cation</name>
        <dbReference type="ChEBI" id="CHEBI:24875"/>
    </cofactor>
</comment>
<dbReference type="InterPro" id="IPR039697">
    <property type="entry name" value="Alcohol_dehydrogenase_Fe"/>
</dbReference>
<dbReference type="Pfam" id="PF25137">
    <property type="entry name" value="ADH_Fe_C"/>
    <property type="match status" value="1"/>
</dbReference>
<dbReference type="BioCyc" id="DPIE1322246:BN4_RS03335-MONOMER"/>
<dbReference type="PANTHER" id="PTHR11496:SF102">
    <property type="entry name" value="ALCOHOL DEHYDROGENASE 4"/>
    <property type="match status" value="1"/>
</dbReference>
<dbReference type="CDD" id="cd08183">
    <property type="entry name" value="Fe-ADH-like"/>
    <property type="match status" value="1"/>
</dbReference>
<dbReference type="InterPro" id="IPR018211">
    <property type="entry name" value="ADH_Fe_CS"/>
</dbReference>
<dbReference type="PROSITE" id="PS00913">
    <property type="entry name" value="ADH_IRON_1"/>
    <property type="match status" value="1"/>
</dbReference>
<dbReference type="Proteomes" id="UP000011724">
    <property type="component" value="Chromosome"/>
</dbReference>
<feature type="domain" description="Alcohol dehydrogenase iron-type/glycerol dehydrogenase GldA" evidence="5">
    <location>
        <begin position="9"/>
        <end position="172"/>
    </location>
</feature>
<gene>
    <name evidence="7" type="primary">yiaY</name>
    <name evidence="7" type="ordered locus">BN4_10650</name>
</gene>
<comment type="similarity">
    <text evidence="2">Belongs to the iron-containing alcohol dehydrogenase family.</text>
</comment>
<dbReference type="RefSeq" id="WP_015413941.1">
    <property type="nucleotide sequence ID" value="NC_020409.1"/>
</dbReference>
<dbReference type="FunFam" id="1.20.1090.10:FF:000001">
    <property type="entry name" value="Aldehyde-alcohol dehydrogenase"/>
    <property type="match status" value="1"/>
</dbReference>
<sequence length="381" mass="40215">MNFEFSTAHRIIFKQGASQQIPALAAQFGERPCLVIGSNPNRTAWLRDAFNEPPLIIQMATEPDTDSMVKAVAAVRDGNCDVVVALGGGSVLDTGKVLSALATNKKDIFEYLEVVGRGTPLTNPPLPMIAVPTTAGTGSEVTANGVLLSNKHGVKVSLRSSEMIPNISVIDPELTLSMPHSVTASTGMDALTQLIEAYVSNKSNPITDALCREGIMRAATSLHAACEDGKNIAAREDMCIASLFSGIALANAKLGAVHGFAAPMGGEFKAPHGMICASLLPHVIRANIQALRLRTPESSTLFRYTEIAVMLTGDVTNEAEDGADWIQNLCSELGIPSLAGLGVPSKDFDKLAQKAAQTSSMKGNPIELTHEELIKILESAA</sequence>
<dbReference type="GO" id="GO:0004022">
    <property type="term" value="F:alcohol dehydrogenase (NAD+) activity"/>
    <property type="evidence" value="ECO:0007669"/>
    <property type="project" value="UniProtKB-EC"/>
</dbReference>
<name>M1WQV2_PSEP2</name>
<accession>M1WQV2</accession>
<dbReference type="KEGG" id="dpi:BN4_10650"/>
<reference evidence="8" key="2">
    <citation type="journal article" date="2013" name="Stand. Genomic Sci.">
        <title>Complete genome sequence of Desulfocapsa sulfexigens, a marine deltaproteobacterium specialized in disproportionating inorganic sulfur compounds.</title>
        <authorList>
            <person name="Finster K.W."/>
            <person name="Kjeldsen K.U."/>
            <person name="Kube M."/>
            <person name="Reinhardt R."/>
            <person name="Mussmann M."/>
            <person name="Amann R."/>
            <person name="Schreiber L."/>
        </authorList>
    </citation>
    <scope>NUCLEOTIDE SEQUENCE [LARGE SCALE GENOMIC DNA]</scope>
    <source>
        <strain evidence="8">DSM 10523 / SB164P1</strain>
    </source>
</reference>
<reference evidence="7 8" key="1">
    <citation type="journal article" date="2013" name="PLoS ONE">
        <title>The first genomic and proteomic characterization of a deep-sea sulfate reducer: insights into the piezophilic lifestyle of Desulfovibrio piezophilus.</title>
        <authorList>
            <person name="Pradel N."/>
            <person name="Ji B."/>
            <person name="Gimenez G."/>
            <person name="Talla E."/>
            <person name="Lenoble P."/>
            <person name="Garel M."/>
            <person name="Tamburini C."/>
            <person name="Fourquet P."/>
            <person name="Lebrun R."/>
            <person name="Bertin P."/>
            <person name="Denis Y."/>
            <person name="Pophillat M."/>
            <person name="Barbe V."/>
            <person name="Ollivier B."/>
            <person name="Dolla A."/>
        </authorList>
    </citation>
    <scope>NUCLEOTIDE SEQUENCE [LARGE SCALE GENOMIC DNA]</scope>
    <source>
        <strain evidence="8">DSM 10523 / SB164P1</strain>
    </source>
</reference>
<dbReference type="InterPro" id="IPR001670">
    <property type="entry name" value="ADH_Fe/GldA"/>
</dbReference>
<dbReference type="SUPFAM" id="SSF56796">
    <property type="entry name" value="Dehydroquinate synthase-like"/>
    <property type="match status" value="1"/>
</dbReference>
<dbReference type="InterPro" id="IPR056798">
    <property type="entry name" value="ADH_Fe_C"/>
</dbReference>
<keyword evidence="3 7" id="KW-0560">Oxidoreductase</keyword>
<protein>
    <submittedName>
        <fullName evidence="7">Fe-containing alcohol dehydrogenase</fullName>
        <ecNumber evidence="7">1.1.1.1</ecNumber>
    </submittedName>
</protein>
<dbReference type="EMBL" id="FO203427">
    <property type="protein sequence ID" value="CCH47887.1"/>
    <property type="molecule type" value="Genomic_DNA"/>
</dbReference>
<evidence type="ECO:0000259" key="6">
    <source>
        <dbReference type="Pfam" id="PF25137"/>
    </source>
</evidence>
<dbReference type="GO" id="GO:0046872">
    <property type="term" value="F:metal ion binding"/>
    <property type="evidence" value="ECO:0007669"/>
    <property type="project" value="InterPro"/>
</dbReference>
<evidence type="ECO:0000256" key="4">
    <source>
        <dbReference type="ARBA" id="ARBA00023027"/>
    </source>
</evidence>
<dbReference type="STRING" id="1322246.BN4_10650"/>
<dbReference type="FunFam" id="3.40.50.1970:FF:000003">
    <property type="entry name" value="Alcohol dehydrogenase, iron-containing"/>
    <property type="match status" value="1"/>
</dbReference>
<evidence type="ECO:0000256" key="2">
    <source>
        <dbReference type="ARBA" id="ARBA00007358"/>
    </source>
</evidence>
<dbReference type="Pfam" id="PF00465">
    <property type="entry name" value="Fe-ADH"/>
    <property type="match status" value="1"/>
</dbReference>
<keyword evidence="4" id="KW-0520">NAD</keyword>
<evidence type="ECO:0000256" key="3">
    <source>
        <dbReference type="ARBA" id="ARBA00023002"/>
    </source>
</evidence>
<evidence type="ECO:0000313" key="7">
    <source>
        <dbReference type="EMBL" id="CCH47887.1"/>
    </source>
</evidence>
<evidence type="ECO:0000256" key="1">
    <source>
        <dbReference type="ARBA" id="ARBA00001962"/>
    </source>
</evidence>
<dbReference type="HOGENOM" id="CLU_007207_0_0_7"/>
<organism evidence="7 8">
    <name type="scientific">Pseudodesulfovibrio piezophilus (strain DSM 21447 / JCM 15486 / C1TLV30)</name>
    <name type="common">Desulfovibrio piezophilus</name>
    <dbReference type="NCBI Taxonomy" id="1322246"/>
    <lineage>
        <taxon>Bacteria</taxon>
        <taxon>Pseudomonadati</taxon>
        <taxon>Thermodesulfobacteriota</taxon>
        <taxon>Desulfovibrionia</taxon>
        <taxon>Desulfovibrionales</taxon>
        <taxon>Desulfovibrionaceae</taxon>
    </lineage>
</organism>
<dbReference type="eggNOG" id="COG1454">
    <property type="taxonomic scope" value="Bacteria"/>
</dbReference>
<dbReference type="OrthoDB" id="9778433at2"/>
<dbReference type="AlphaFoldDB" id="M1WQV2"/>
<keyword evidence="8" id="KW-1185">Reference proteome</keyword>
<dbReference type="EC" id="1.1.1.1" evidence="7"/>
<proteinExistence type="inferred from homology"/>
<evidence type="ECO:0000259" key="5">
    <source>
        <dbReference type="Pfam" id="PF00465"/>
    </source>
</evidence>